<comment type="caution">
    <text evidence="2">The sequence shown here is derived from an EMBL/GenBank/DDBJ whole genome shotgun (WGS) entry which is preliminary data.</text>
</comment>
<evidence type="ECO:0000313" key="3">
    <source>
        <dbReference type="Proteomes" id="UP000178964"/>
    </source>
</evidence>
<name>A0A1F4VR38_UNCKA</name>
<dbReference type="STRING" id="1802627.A3A70_01715"/>
<keyword evidence="1" id="KW-0812">Transmembrane</keyword>
<protein>
    <submittedName>
        <fullName evidence="2">Uncharacterized protein</fullName>
    </submittedName>
</protein>
<dbReference type="AlphaFoldDB" id="A0A1F4VR38"/>
<keyword evidence="1" id="KW-1133">Transmembrane helix</keyword>
<proteinExistence type="predicted"/>
<reference evidence="2 3" key="1">
    <citation type="journal article" date="2016" name="Nat. Commun.">
        <title>Thousands of microbial genomes shed light on interconnected biogeochemical processes in an aquifer system.</title>
        <authorList>
            <person name="Anantharaman K."/>
            <person name="Brown C.T."/>
            <person name="Hug L.A."/>
            <person name="Sharon I."/>
            <person name="Castelle C.J."/>
            <person name="Probst A.J."/>
            <person name="Thomas B.C."/>
            <person name="Singh A."/>
            <person name="Wilkins M.J."/>
            <person name="Karaoz U."/>
            <person name="Brodie E.L."/>
            <person name="Williams K.H."/>
            <person name="Hubbard S.S."/>
            <person name="Banfield J.F."/>
        </authorList>
    </citation>
    <scope>NUCLEOTIDE SEQUENCE [LARGE SCALE GENOMIC DNA]</scope>
</reference>
<keyword evidence="1" id="KW-0472">Membrane</keyword>
<sequence>MQRQKIILSTVLLSVVVLVATSFWLLKAKNVPSDTTKTDVQVESSSSTESYTEEMKINLQDRSGNPLQTNSKVLIDPISFRAEYHVELSNVIKPVESANYLVWLVNADGVQYPLGDLNLDSKGNGSLIAKNLSPTANYDLIITYDNGNPDDISIIYRGGFTDK</sequence>
<accession>A0A1F4VR38</accession>
<gene>
    <name evidence="2" type="ORF">A3A70_01715</name>
</gene>
<evidence type="ECO:0000313" key="2">
    <source>
        <dbReference type="EMBL" id="OGC59657.1"/>
    </source>
</evidence>
<dbReference type="EMBL" id="MEVK01000011">
    <property type="protein sequence ID" value="OGC59657.1"/>
    <property type="molecule type" value="Genomic_DNA"/>
</dbReference>
<evidence type="ECO:0000256" key="1">
    <source>
        <dbReference type="SAM" id="Phobius"/>
    </source>
</evidence>
<dbReference type="Proteomes" id="UP000178964">
    <property type="component" value="Unassembled WGS sequence"/>
</dbReference>
<feature type="transmembrane region" description="Helical" evidence="1">
    <location>
        <begin position="6"/>
        <end position="26"/>
    </location>
</feature>
<organism evidence="2 3">
    <name type="scientific">candidate division WWE3 bacterium RIFCSPLOWO2_01_FULL_42_11</name>
    <dbReference type="NCBI Taxonomy" id="1802627"/>
    <lineage>
        <taxon>Bacteria</taxon>
        <taxon>Katanobacteria</taxon>
    </lineage>
</organism>